<keyword evidence="2" id="KW-1185">Reference proteome</keyword>
<dbReference type="AlphaFoldDB" id="A0A4R6AU53"/>
<gene>
    <name evidence="1" type="ORF">E2L05_11730</name>
</gene>
<evidence type="ECO:0000313" key="2">
    <source>
        <dbReference type="Proteomes" id="UP000294562"/>
    </source>
</evidence>
<dbReference type="RefSeq" id="WP_133343098.1">
    <property type="nucleotide sequence ID" value="NZ_SMZO01000024.1"/>
</dbReference>
<dbReference type="OrthoDB" id="7744082at2"/>
<reference evidence="1 2" key="1">
    <citation type="submission" date="2019-03" db="EMBL/GenBank/DDBJ databases">
        <title>Rhodobacteraceae bacterium SM1902, a new member of the family Rhodobacteraceae isolated from Yantai.</title>
        <authorList>
            <person name="Sun Y."/>
        </authorList>
    </citation>
    <scope>NUCLEOTIDE SEQUENCE [LARGE SCALE GENOMIC DNA]</scope>
    <source>
        <strain evidence="1 2">SM1902</strain>
    </source>
</reference>
<comment type="caution">
    <text evidence="1">The sequence shown here is derived from an EMBL/GenBank/DDBJ whole genome shotgun (WGS) entry which is preliminary data.</text>
</comment>
<proteinExistence type="predicted"/>
<accession>A0A4R6AU53</accession>
<dbReference type="EMBL" id="SMZO01000024">
    <property type="protein sequence ID" value="TDL87074.1"/>
    <property type="molecule type" value="Genomic_DNA"/>
</dbReference>
<name>A0A4R6AU53_9RHOB</name>
<protein>
    <submittedName>
        <fullName evidence="1">Uncharacterized protein</fullName>
    </submittedName>
</protein>
<sequence length="93" mass="9834">MPRNTRIPPALGEEQFHQAMESFSDVLVAMGEDLKTRDNGQILGDLATYARSNPVSFLAGSAAIGFAAMRFAPAGSATANAHLKTAIQRAGEE</sequence>
<evidence type="ECO:0000313" key="1">
    <source>
        <dbReference type="EMBL" id="TDL87074.1"/>
    </source>
</evidence>
<organism evidence="1 2">
    <name type="scientific">Meridianimarinicoccus aquatilis</name>
    <dbReference type="NCBI Taxonomy" id="2552766"/>
    <lineage>
        <taxon>Bacteria</taxon>
        <taxon>Pseudomonadati</taxon>
        <taxon>Pseudomonadota</taxon>
        <taxon>Alphaproteobacteria</taxon>
        <taxon>Rhodobacterales</taxon>
        <taxon>Paracoccaceae</taxon>
        <taxon>Meridianimarinicoccus</taxon>
    </lineage>
</organism>
<dbReference type="Proteomes" id="UP000294562">
    <property type="component" value="Unassembled WGS sequence"/>
</dbReference>